<protein>
    <submittedName>
        <fullName evidence="1">Uncharacterized protein</fullName>
    </submittedName>
</protein>
<evidence type="ECO:0000313" key="2">
    <source>
        <dbReference type="Proteomes" id="UP000447434"/>
    </source>
</evidence>
<dbReference type="AlphaFoldDB" id="A0A6A5PD22"/>
<name>A0A6A5PD22_LUPAL</name>
<keyword evidence="2" id="KW-1185">Reference proteome</keyword>
<organism evidence="1 2">
    <name type="scientific">Lupinus albus</name>
    <name type="common">White lupine</name>
    <name type="synonym">Lupinus termis</name>
    <dbReference type="NCBI Taxonomy" id="3870"/>
    <lineage>
        <taxon>Eukaryota</taxon>
        <taxon>Viridiplantae</taxon>
        <taxon>Streptophyta</taxon>
        <taxon>Embryophyta</taxon>
        <taxon>Tracheophyta</taxon>
        <taxon>Spermatophyta</taxon>
        <taxon>Magnoliopsida</taxon>
        <taxon>eudicotyledons</taxon>
        <taxon>Gunneridae</taxon>
        <taxon>Pentapetalae</taxon>
        <taxon>rosids</taxon>
        <taxon>fabids</taxon>
        <taxon>Fabales</taxon>
        <taxon>Fabaceae</taxon>
        <taxon>Papilionoideae</taxon>
        <taxon>50 kb inversion clade</taxon>
        <taxon>genistoids sensu lato</taxon>
        <taxon>core genistoids</taxon>
        <taxon>Genisteae</taxon>
        <taxon>Lupinus</taxon>
    </lineage>
</organism>
<comment type="caution">
    <text evidence="1">The sequence shown here is derived from an EMBL/GenBank/DDBJ whole genome shotgun (WGS) entry which is preliminary data.</text>
</comment>
<dbReference type="OrthoDB" id="955245at2759"/>
<proteinExistence type="predicted"/>
<reference evidence="2" key="1">
    <citation type="journal article" date="2020" name="Nat. Commun.">
        <title>Genome sequence of the cluster root forming white lupin.</title>
        <authorList>
            <person name="Hufnagel B."/>
            <person name="Marques A."/>
            <person name="Soriano A."/>
            <person name="Marques L."/>
            <person name="Divol F."/>
            <person name="Doumas P."/>
            <person name="Sallet E."/>
            <person name="Mancinotti D."/>
            <person name="Carrere S."/>
            <person name="Marande W."/>
            <person name="Arribat S."/>
            <person name="Keller J."/>
            <person name="Huneau C."/>
            <person name="Blein T."/>
            <person name="Aime D."/>
            <person name="Laguerre M."/>
            <person name="Taylor J."/>
            <person name="Schubert V."/>
            <person name="Nelson M."/>
            <person name="Geu-Flores F."/>
            <person name="Crespi M."/>
            <person name="Gallardo-Guerrero K."/>
            <person name="Delaux P.-M."/>
            <person name="Salse J."/>
            <person name="Berges H."/>
            <person name="Guyot R."/>
            <person name="Gouzy J."/>
            <person name="Peret B."/>
        </authorList>
    </citation>
    <scope>NUCLEOTIDE SEQUENCE [LARGE SCALE GENOMIC DNA]</scope>
    <source>
        <strain evidence="2">cv. Amiga</strain>
    </source>
</reference>
<dbReference type="Proteomes" id="UP000447434">
    <property type="component" value="Chromosome 15"/>
</dbReference>
<sequence length="113" mass="12580">MTVAKFLTLLHTSSKSSLAKPTRPFFYNTFKNYGEASKGNGSRVIEERAPSTAEEFRRVAEEKAKEAEQGVASQTVDKTYDGAEEATGSSNVKSVKDRYKEHEPEADYHKKGD</sequence>
<evidence type="ECO:0000313" key="1">
    <source>
        <dbReference type="EMBL" id="KAE9598490.1"/>
    </source>
</evidence>
<dbReference type="EMBL" id="WOCE01000015">
    <property type="protein sequence ID" value="KAE9598490.1"/>
    <property type="molecule type" value="Genomic_DNA"/>
</dbReference>
<gene>
    <name evidence="1" type="ORF">Lalb_Chr15g0081541</name>
</gene>
<accession>A0A6A5PD22</accession>